<dbReference type="PANTHER" id="PTHR45125:SF3">
    <property type="entry name" value="NO-APICAL-MERISTEM-ASSOCIATED CARBOXY-TERMINAL DOMAIN PROTEIN"/>
    <property type="match status" value="1"/>
</dbReference>
<sequence>MPSYPPITTGFLLHIHNLPSLQPARVASAPSVDPLLLEENPNGDENDENNAEQETDPKEKRKRAPNYQEHEDIQLCCSWIEISEDPTVGTD</sequence>
<protein>
    <submittedName>
        <fullName evidence="2">Uncharacterized protein</fullName>
    </submittedName>
</protein>
<dbReference type="Proteomes" id="UP000325313">
    <property type="component" value="Unassembled WGS sequence"/>
</dbReference>
<evidence type="ECO:0000256" key="1">
    <source>
        <dbReference type="SAM" id="MobiDB-lite"/>
    </source>
</evidence>
<accession>A0A5B0MG12</accession>
<name>A0A5B0MG12_PUCGR</name>
<organism evidence="2 3">
    <name type="scientific">Puccinia graminis f. sp. tritici</name>
    <dbReference type="NCBI Taxonomy" id="56615"/>
    <lineage>
        <taxon>Eukaryota</taxon>
        <taxon>Fungi</taxon>
        <taxon>Dikarya</taxon>
        <taxon>Basidiomycota</taxon>
        <taxon>Pucciniomycotina</taxon>
        <taxon>Pucciniomycetes</taxon>
        <taxon>Pucciniales</taxon>
        <taxon>Pucciniaceae</taxon>
        <taxon>Puccinia</taxon>
    </lineage>
</organism>
<proteinExistence type="predicted"/>
<evidence type="ECO:0000313" key="3">
    <source>
        <dbReference type="Proteomes" id="UP000325313"/>
    </source>
</evidence>
<feature type="compositionally biased region" description="Acidic residues" evidence="1">
    <location>
        <begin position="41"/>
        <end position="54"/>
    </location>
</feature>
<dbReference type="AlphaFoldDB" id="A0A5B0MG12"/>
<feature type="region of interest" description="Disordered" evidence="1">
    <location>
        <begin position="24"/>
        <end position="68"/>
    </location>
</feature>
<reference evidence="2 3" key="1">
    <citation type="submission" date="2019-05" db="EMBL/GenBank/DDBJ databases">
        <title>Emergence of the Ug99 lineage of the wheat stem rust pathogen through somatic hybridization.</title>
        <authorList>
            <person name="Li F."/>
            <person name="Upadhyaya N.M."/>
            <person name="Sperschneider J."/>
            <person name="Matny O."/>
            <person name="Nguyen-Phuc H."/>
            <person name="Mago R."/>
            <person name="Raley C."/>
            <person name="Miller M.E."/>
            <person name="Silverstein K.A.T."/>
            <person name="Henningsen E."/>
            <person name="Hirsch C.D."/>
            <person name="Visser B."/>
            <person name="Pretorius Z.A."/>
            <person name="Steffenson B.J."/>
            <person name="Schwessinger B."/>
            <person name="Dodds P.N."/>
            <person name="Figueroa M."/>
        </authorList>
    </citation>
    <scope>NUCLEOTIDE SEQUENCE [LARGE SCALE GENOMIC DNA]</scope>
    <source>
        <strain evidence="2 3">Ug99</strain>
    </source>
</reference>
<dbReference type="PANTHER" id="PTHR45125">
    <property type="entry name" value="F21J9.4-RELATED"/>
    <property type="match status" value="1"/>
</dbReference>
<evidence type="ECO:0000313" key="2">
    <source>
        <dbReference type="EMBL" id="KAA1075592.1"/>
    </source>
</evidence>
<gene>
    <name evidence="2" type="ORF">PGTUg99_028602</name>
</gene>
<dbReference type="EMBL" id="VDEP01000472">
    <property type="protein sequence ID" value="KAA1075592.1"/>
    <property type="molecule type" value="Genomic_DNA"/>
</dbReference>
<comment type="caution">
    <text evidence="2">The sequence shown here is derived from an EMBL/GenBank/DDBJ whole genome shotgun (WGS) entry which is preliminary data.</text>
</comment>